<dbReference type="Pfam" id="PF13426">
    <property type="entry name" value="PAS_9"/>
    <property type="match status" value="1"/>
</dbReference>
<feature type="transmembrane region" description="Helical" evidence="1">
    <location>
        <begin position="20"/>
        <end position="40"/>
    </location>
</feature>
<keyword evidence="1" id="KW-0472">Membrane</keyword>
<reference evidence="3 4" key="2">
    <citation type="submission" date="2018-12" db="EMBL/GenBank/DDBJ databases">
        <title>Rhizobacter gummiphilus sp. nov., a rubber-degrading bacterium isolated from the soil of a botanical garden in Japan.</title>
        <authorList>
            <person name="Shunsuke S.S."/>
        </authorList>
    </citation>
    <scope>NUCLEOTIDE SEQUENCE [LARGE SCALE GENOMIC DNA]</scope>
    <source>
        <strain evidence="3 4">S-16</strain>
    </source>
</reference>
<dbReference type="InterPro" id="IPR035965">
    <property type="entry name" value="PAS-like_dom_sf"/>
</dbReference>
<evidence type="ECO:0000256" key="1">
    <source>
        <dbReference type="SAM" id="Phobius"/>
    </source>
</evidence>
<reference evidence="3 4" key="1">
    <citation type="submission" date="2018-08" db="EMBL/GenBank/DDBJ databases">
        <authorList>
            <person name="Khan S.A."/>
            <person name="Jeon C.O."/>
            <person name="Chun B.H."/>
            <person name="Jeong S.E."/>
        </authorList>
    </citation>
    <scope>NUCLEOTIDE SEQUENCE [LARGE SCALE GENOMIC DNA]</scope>
    <source>
        <strain evidence="3 4">S-16</strain>
    </source>
</reference>
<organism evidence="3 4">
    <name type="scientific">Piscinibacter terrae</name>
    <dbReference type="NCBI Taxonomy" id="2496871"/>
    <lineage>
        <taxon>Bacteria</taxon>
        <taxon>Pseudomonadati</taxon>
        <taxon>Pseudomonadota</taxon>
        <taxon>Betaproteobacteria</taxon>
        <taxon>Burkholderiales</taxon>
        <taxon>Sphaerotilaceae</taxon>
        <taxon>Piscinibacter</taxon>
    </lineage>
</organism>
<dbReference type="EMBL" id="QUSW01000010">
    <property type="protein sequence ID" value="RQP21675.1"/>
    <property type="molecule type" value="Genomic_DNA"/>
</dbReference>
<feature type="domain" description="PAS" evidence="2">
    <location>
        <begin position="551"/>
        <end position="621"/>
    </location>
</feature>
<dbReference type="InterPro" id="IPR000014">
    <property type="entry name" value="PAS"/>
</dbReference>
<evidence type="ECO:0000313" key="4">
    <source>
        <dbReference type="Proteomes" id="UP000267464"/>
    </source>
</evidence>
<dbReference type="Pfam" id="PF08448">
    <property type="entry name" value="PAS_4"/>
    <property type="match status" value="2"/>
</dbReference>
<sequence>MSHAPPPRSRSALPERALGLAPFIVVGVLLAVLWSLVLWFSGNQHRRLIAESYQQLDLLNRATADQMAALMREVRQTLLTQDLWIATRAAEQPALAALRPAGAGLQASMIETSPQPDAQLPPNVMGSAGVWIGLPVHDAADGAVWRLPIWMQQRTGDPSSRGYLRASLRLDRLMARHEAMRLQPVGSILIVRDDGVVLSRTPFLGTLMGAGLFERSKNARAAFVQPEGHFVGGTTMTDGLERIVSHAKVPGFPMRVLVTQSIETALETFYRRQAFVMTLSTVVSLIAIALTWVIWRTGRQVRLQHAELGVLNALSPLGSFRADITGATTQANDAYLHMHGLKPDQLAWGWLDAVPSADRDEARHRWVDAVRQGLPFSITRWLDRHDGQRVKLAIRSRPFFWQGRLAGQVGVAEDITASAVQERTHRLWTQWLAASNDCVAQLDGLLRVVSLNPAARQRLGLSLDAPLDGVTIDRFCAPGEVERLRDTMSSSLAHRGVWFGESVMEADGGRQYPLALMALAHVTRRGKLEGATLIGRDRSEEHEARMARRDSEDTLRVVGETLSALIVVLDADERIQFVNSVAERRFLLPPVKMLGRRWKDLLGDREYPRHEQAVKQALAGERGELDRETSDRDKPQRMHVVYTPLLDEQGAVRGCVGVGWITPPAA</sequence>
<dbReference type="CDD" id="cd00130">
    <property type="entry name" value="PAS"/>
    <property type="match status" value="2"/>
</dbReference>
<accession>A0A3N7JRL6</accession>
<dbReference type="Gene3D" id="3.30.450.20">
    <property type="entry name" value="PAS domain"/>
    <property type="match status" value="4"/>
</dbReference>
<dbReference type="PANTHER" id="PTHR44757:SF2">
    <property type="entry name" value="BIOFILM ARCHITECTURE MAINTENANCE PROTEIN MBAA"/>
    <property type="match status" value="1"/>
</dbReference>
<gene>
    <name evidence="3" type="ORF">DZC73_27620</name>
</gene>
<evidence type="ECO:0000259" key="2">
    <source>
        <dbReference type="PROSITE" id="PS50112"/>
    </source>
</evidence>
<dbReference type="SUPFAM" id="SSF55785">
    <property type="entry name" value="PYP-like sensor domain (PAS domain)"/>
    <property type="match status" value="3"/>
</dbReference>
<dbReference type="Proteomes" id="UP000267464">
    <property type="component" value="Unassembled WGS sequence"/>
</dbReference>
<dbReference type="PROSITE" id="PS50112">
    <property type="entry name" value="PAS"/>
    <property type="match status" value="1"/>
</dbReference>
<name>A0A3N7JRL6_9BURK</name>
<comment type="caution">
    <text evidence="3">The sequence shown here is derived from an EMBL/GenBank/DDBJ whole genome shotgun (WGS) entry which is preliminary data.</text>
</comment>
<dbReference type="CDD" id="cd12915">
    <property type="entry name" value="PDC2_DGC_like"/>
    <property type="match status" value="1"/>
</dbReference>
<dbReference type="InterPro" id="IPR052155">
    <property type="entry name" value="Biofilm_reg_signaling"/>
</dbReference>
<dbReference type="OrthoDB" id="8929028at2"/>
<dbReference type="RefSeq" id="WP_124543617.1">
    <property type="nucleotide sequence ID" value="NZ_QUSW01000010.1"/>
</dbReference>
<dbReference type="NCBIfam" id="TIGR00229">
    <property type="entry name" value="sensory_box"/>
    <property type="match status" value="1"/>
</dbReference>
<dbReference type="PANTHER" id="PTHR44757">
    <property type="entry name" value="DIGUANYLATE CYCLASE DGCP"/>
    <property type="match status" value="1"/>
</dbReference>
<evidence type="ECO:0000313" key="3">
    <source>
        <dbReference type="EMBL" id="RQP21675.1"/>
    </source>
</evidence>
<protein>
    <submittedName>
        <fullName evidence="3">PAS domain S-box protein</fullName>
    </submittedName>
</protein>
<keyword evidence="4" id="KW-1185">Reference proteome</keyword>
<dbReference type="InterPro" id="IPR013656">
    <property type="entry name" value="PAS_4"/>
</dbReference>
<dbReference type="SMART" id="SM00091">
    <property type="entry name" value="PAS"/>
    <property type="match status" value="3"/>
</dbReference>
<dbReference type="AlphaFoldDB" id="A0A3N7JRL6"/>
<feature type="transmembrane region" description="Helical" evidence="1">
    <location>
        <begin position="274"/>
        <end position="295"/>
    </location>
</feature>
<keyword evidence="1" id="KW-1133">Transmembrane helix</keyword>
<keyword evidence="1" id="KW-0812">Transmembrane</keyword>
<proteinExistence type="predicted"/>